<dbReference type="PROSITE" id="PS51755">
    <property type="entry name" value="OMPR_PHOB"/>
    <property type="match status" value="1"/>
</dbReference>
<dbReference type="PANTHER" id="PTHR47691">
    <property type="entry name" value="REGULATOR-RELATED"/>
    <property type="match status" value="1"/>
</dbReference>
<dbReference type="OrthoDB" id="4473689at2"/>
<dbReference type="AlphaFoldDB" id="A0A5S4WT22"/>
<feature type="DNA-binding region" description="OmpR/PhoB-type" evidence="2">
    <location>
        <begin position="67"/>
        <end position="165"/>
    </location>
</feature>
<protein>
    <recommendedName>
        <fullName evidence="3">OmpR/PhoB-type domain-containing protein</fullName>
    </recommendedName>
</protein>
<dbReference type="InterPro" id="IPR036388">
    <property type="entry name" value="WH-like_DNA-bd_sf"/>
</dbReference>
<gene>
    <name evidence="4" type="ORF">FXB38_13590</name>
</gene>
<name>A0A5S4WT22_9BRAD</name>
<dbReference type="GO" id="GO:0003677">
    <property type="term" value="F:DNA binding"/>
    <property type="evidence" value="ECO:0007669"/>
    <property type="project" value="UniProtKB-UniRule"/>
</dbReference>
<dbReference type="Proteomes" id="UP000324853">
    <property type="component" value="Unassembled WGS sequence"/>
</dbReference>
<keyword evidence="5" id="KW-1185">Reference proteome</keyword>
<dbReference type="PANTHER" id="PTHR47691:SF3">
    <property type="entry name" value="HTH-TYPE TRANSCRIPTIONAL REGULATOR RV0890C-RELATED"/>
    <property type="match status" value="1"/>
</dbReference>
<evidence type="ECO:0000256" key="2">
    <source>
        <dbReference type="PROSITE-ProRule" id="PRU01091"/>
    </source>
</evidence>
<evidence type="ECO:0000256" key="1">
    <source>
        <dbReference type="ARBA" id="ARBA00023125"/>
    </source>
</evidence>
<dbReference type="InterPro" id="IPR058852">
    <property type="entry name" value="HTH_77"/>
</dbReference>
<dbReference type="InterPro" id="IPR001867">
    <property type="entry name" value="OmpR/PhoB-type_DNA-bd"/>
</dbReference>
<dbReference type="Pfam" id="PF00486">
    <property type="entry name" value="Trans_reg_C"/>
    <property type="match status" value="1"/>
</dbReference>
<dbReference type="SMART" id="SM00862">
    <property type="entry name" value="Trans_reg_C"/>
    <property type="match status" value="1"/>
</dbReference>
<dbReference type="SUPFAM" id="SSF46894">
    <property type="entry name" value="C-terminal effector domain of the bipartite response regulators"/>
    <property type="match status" value="1"/>
</dbReference>
<dbReference type="InterPro" id="IPR027417">
    <property type="entry name" value="P-loop_NTPase"/>
</dbReference>
<comment type="caution">
    <text evidence="4">The sequence shown here is derived from an EMBL/GenBank/DDBJ whole genome shotgun (WGS) entry which is preliminary data.</text>
</comment>
<dbReference type="SUPFAM" id="SSF48452">
    <property type="entry name" value="TPR-like"/>
    <property type="match status" value="1"/>
</dbReference>
<dbReference type="Gene3D" id="1.25.40.10">
    <property type="entry name" value="Tetratricopeptide repeat domain"/>
    <property type="match status" value="1"/>
</dbReference>
<feature type="domain" description="OmpR/PhoB-type" evidence="3">
    <location>
        <begin position="67"/>
        <end position="165"/>
    </location>
</feature>
<dbReference type="Pfam" id="PF13401">
    <property type="entry name" value="AAA_22"/>
    <property type="match status" value="1"/>
</dbReference>
<sequence length="986" mass="107751">MDQDNRSRLCVPHRQLCPCRRQSGRANCRLDGTGKHVACCEELLRCGERPMMTLAGERTAEGAISEHVVLRFGGVRLDRLKRQIFDGETPIPLGPRGFEILLALIEARGDLVSPEDLVARVWGRVHVDDGTVRAHVSKLRNALGRTQGGASLIQTESGRGYRLAAPITIEDKPSAPVREPRTQEGIPQSPSSLIGREAAINHLAALIRQNRLVTVAGAGGIGKTRLAQAVSTRLEREFPDGAVFVDLASVAKPERVPTAIATALGKVVLSGNPTEMLVAGLKDRSVLILLDNCEHLVEAAALFCEAMARGAPRVRIIATSREILRVEGEWIYRVDPLDIPPADLASAQQALSYSAVQLFAERAAAAGSFALGDHEAPYVCALCRALDGLPLAIEMAAVQAGALGVRCLAEQLGRLQLEDLGSRRTAITRHRTLTEMLQWGHDLLSSSERALFRRLSVFAGSFTAEDAAVAADESHPAVAVIRDLAALAAKSLLSTESDGYTRRFRMLVTTRHFALDRLRQEGEEATVRQRHALLMLERLRRGAPVQIDDVRAALDWSFAHGEAYTIGLPLTLASVPLWWSWQLVEECRARVDHALESADLAADPGTEMRLLVELFASLLQIDSHGRHMIAIAERALAIAEKLGDLPHQLRARWSLMVNAWNAGRFKVSAAHAEAFRELGLRNGDAAAILVGDRLTANVRHAMGDQIESARLLQSVLERLDRSDTPMDARLVYDQRSLALSTLAQVQFLRGEIGEAISTAQEAVREAESRTDPVSEFYALQQAACPTAIFAGRLDLAEKYLTRLETYGQRHRPYASWVPSLRGMILIRQGEVETGAKELAAGIARLDDRGISANHNRFKAELATALIEMGRLEPASHLLNELERQSETNGEGLCDPEILRLRAEIVRLSGGEQAQADALLKQALRVAVRQGAAIWELRSATSLAALWAASGLRTQARNLLGPICAKFRESNETPEVRAARQLFSTFA</sequence>
<dbReference type="InterPro" id="IPR049945">
    <property type="entry name" value="AAA_22"/>
</dbReference>
<proteinExistence type="predicted"/>
<dbReference type="GO" id="GO:0016887">
    <property type="term" value="F:ATP hydrolysis activity"/>
    <property type="evidence" value="ECO:0007669"/>
    <property type="project" value="InterPro"/>
</dbReference>
<keyword evidence="1 2" id="KW-0238">DNA-binding</keyword>
<dbReference type="Gene3D" id="3.40.50.300">
    <property type="entry name" value="P-loop containing nucleotide triphosphate hydrolases"/>
    <property type="match status" value="1"/>
</dbReference>
<dbReference type="InterPro" id="IPR011990">
    <property type="entry name" value="TPR-like_helical_dom_sf"/>
</dbReference>
<dbReference type="Gene3D" id="1.10.10.10">
    <property type="entry name" value="Winged helix-like DNA-binding domain superfamily/Winged helix DNA-binding domain"/>
    <property type="match status" value="1"/>
</dbReference>
<dbReference type="GO" id="GO:0006355">
    <property type="term" value="P:regulation of DNA-templated transcription"/>
    <property type="evidence" value="ECO:0007669"/>
    <property type="project" value="InterPro"/>
</dbReference>
<dbReference type="PRINTS" id="PR00364">
    <property type="entry name" value="DISEASERSIST"/>
</dbReference>
<organism evidence="4 5">
    <name type="scientific">Bradyrhizobium cytisi</name>
    <dbReference type="NCBI Taxonomy" id="515489"/>
    <lineage>
        <taxon>Bacteria</taxon>
        <taxon>Pseudomonadati</taxon>
        <taxon>Pseudomonadota</taxon>
        <taxon>Alphaproteobacteria</taxon>
        <taxon>Hyphomicrobiales</taxon>
        <taxon>Nitrobacteraceae</taxon>
        <taxon>Bradyrhizobium</taxon>
    </lineage>
</organism>
<dbReference type="GO" id="GO:0000160">
    <property type="term" value="P:phosphorelay signal transduction system"/>
    <property type="evidence" value="ECO:0007669"/>
    <property type="project" value="InterPro"/>
</dbReference>
<dbReference type="Pfam" id="PF25872">
    <property type="entry name" value="HTH_77"/>
    <property type="match status" value="1"/>
</dbReference>
<dbReference type="EMBL" id="VSSR01000021">
    <property type="protein sequence ID" value="TYL84705.1"/>
    <property type="molecule type" value="Genomic_DNA"/>
</dbReference>
<evidence type="ECO:0000259" key="3">
    <source>
        <dbReference type="PROSITE" id="PS51755"/>
    </source>
</evidence>
<dbReference type="InterPro" id="IPR016032">
    <property type="entry name" value="Sig_transdc_resp-reg_C-effctor"/>
</dbReference>
<dbReference type="SUPFAM" id="SSF52540">
    <property type="entry name" value="P-loop containing nucleoside triphosphate hydrolases"/>
    <property type="match status" value="1"/>
</dbReference>
<evidence type="ECO:0000313" key="5">
    <source>
        <dbReference type="Proteomes" id="UP000324853"/>
    </source>
</evidence>
<dbReference type="CDD" id="cd00383">
    <property type="entry name" value="trans_reg_C"/>
    <property type="match status" value="1"/>
</dbReference>
<accession>A0A5S4WT22</accession>
<evidence type="ECO:0000313" key="4">
    <source>
        <dbReference type="EMBL" id="TYL84705.1"/>
    </source>
</evidence>
<reference evidence="4 5" key="1">
    <citation type="submission" date="2019-08" db="EMBL/GenBank/DDBJ databases">
        <title>Bradyrhizobium hipponensis sp. nov., a rhizobium isolated from a Lupinus angustifolius root nodule in Tunisia.</title>
        <authorList>
            <person name="Off K."/>
            <person name="Rejili M."/>
            <person name="Mars M."/>
            <person name="Brachmann A."/>
            <person name="Marin M."/>
        </authorList>
    </citation>
    <scope>NUCLEOTIDE SEQUENCE [LARGE SCALE GENOMIC DNA]</scope>
    <source>
        <strain evidence="4 5">CTAW11</strain>
    </source>
</reference>